<dbReference type="FunFam" id="1.10.3810.10:FF:000001">
    <property type="entry name" value="Penicillin-binding protein 1A"/>
    <property type="match status" value="1"/>
</dbReference>
<evidence type="ECO:0000256" key="13">
    <source>
        <dbReference type="ARBA" id="ARBA00049902"/>
    </source>
</evidence>
<evidence type="ECO:0000256" key="15">
    <source>
        <dbReference type="SAM" id="Phobius"/>
    </source>
</evidence>
<comment type="caution">
    <text evidence="18">The sequence shown here is derived from an EMBL/GenBank/DDBJ whole genome shotgun (WGS) entry which is preliminary data.</text>
</comment>
<comment type="catalytic activity">
    <reaction evidence="13">
        <text>[GlcNAc-(1-&gt;4)-Mur2Ac(oyl-L-Ala-gamma-D-Glu-L-Lys-D-Ala-D-Ala)](n)-di-trans,octa-cis-undecaprenyl diphosphate + beta-D-GlcNAc-(1-&gt;4)-Mur2Ac(oyl-L-Ala-gamma-D-Glu-L-Lys-D-Ala-D-Ala)-di-trans,octa-cis-undecaprenyl diphosphate = [GlcNAc-(1-&gt;4)-Mur2Ac(oyl-L-Ala-gamma-D-Glu-L-Lys-D-Ala-D-Ala)](n+1)-di-trans,octa-cis-undecaprenyl diphosphate + di-trans,octa-cis-undecaprenyl diphosphate + H(+)</text>
        <dbReference type="Rhea" id="RHEA:23708"/>
        <dbReference type="Rhea" id="RHEA-COMP:9602"/>
        <dbReference type="Rhea" id="RHEA-COMP:9603"/>
        <dbReference type="ChEBI" id="CHEBI:15378"/>
        <dbReference type="ChEBI" id="CHEBI:58405"/>
        <dbReference type="ChEBI" id="CHEBI:60033"/>
        <dbReference type="ChEBI" id="CHEBI:78435"/>
        <dbReference type="EC" id="2.4.99.28"/>
    </reaction>
</comment>
<evidence type="ECO:0000256" key="8">
    <source>
        <dbReference type="ARBA" id="ARBA00022960"/>
    </source>
</evidence>
<keyword evidence="4" id="KW-0645">Protease</keyword>
<feature type="compositionally biased region" description="Basic and acidic residues" evidence="14">
    <location>
        <begin position="861"/>
        <end position="876"/>
    </location>
</feature>
<comment type="similarity">
    <text evidence="1">In the C-terminal section; belongs to the transpeptidase family.</text>
</comment>
<protein>
    <submittedName>
        <fullName evidence="18">Penicillin-binding protein</fullName>
    </submittedName>
</protein>
<dbReference type="RefSeq" id="WP_109275710.1">
    <property type="nucleotide sequence ID" value="NZ_QFKX01000003.1"/>
</dbReference>
<dbReference type="GO" id="GO:0006508">
    <property type="term" value="P:proteolysis"/>
    <property type="evidence" value="ECO:0007669"/>
    <property type="project" value="UniProtKB-KW"/>
</dbReference>
<dbReference type="PANTHER" id="PTHR32282">
    <property type="entry name" value="BINDING PROTEIN TRANSPEPTIDASE, PUTATIVE-RELATED"/>
    <property type="match status" value="1"/>
</dbReference>
<keyword evidence="15" id="KW-1133">Transmembrane helix</keyword>
<evidence type="ECO:0000313" key="19">
    <source>
        <dbReference type="Proteomes" id="UP000245590"/>
    </source>
</evidence>
<evidence type="ECO:0000256" key="4">
    <source>
        <dbReference type="ARBA" id="ARBA00022670"/>
    </source>
</evidence>
<keyword evidence="19" id="KW-1185">Reference proteome</keyword>
<dbReference type="GO" id="GO:0008955">
    <property type="term" value="F:peptidoglycan glycosyltransferase activity"/>
    <property type="evidence" value="ECO:0007669"/>
    <property type="project" value="UniProtKB-EC"/>
</dbReference>
<feature type="compositionally biased region" description="Low complexity" evidence="14">
    <location>
        <begin position="86"/>
        <end position="104"/>
    </location>
</feature>
<feature type="compositionally biased region" description="Basic residues" evidence="14">
    <location>
        <begin position="151"/>
        <end position="161"/>
    </location>
</feature>
<feature type="compositionally biased region" description="Low complexity" evidence="14">
    <location>
        <begin position="814"/>
        <end position="840"/>
    </location>
</feature>
<organism evidence="18 19">
    <name type="scientific">Brachybacterium endophyticum</name>
    <dbReference type="NCBI Taxonomy" id="2182385"/>
    <lineage>
        <taxon>Bacteria</taxon>
        <taxon>Bacillati</taxon>
        <taxon>Actinomycetota</taxon>
        <taxon>Actinomycetes</taxon>
        <taxon>Micrococcales</taxon>
        <taxon>Dermabacteraceae</taxon>
        <taxon>Brachybacterium</taxon>
    </lineage>
</organism>
<dbReference type="SUPFAM" id="SSF56601">
    <property type="entry name" value="beta-lactamase/transpeptidase-like"/>
    <property type="match status" value="1"/>
</dbReference>
<keyword evidence="10" id="KW-0511">Multifunctional enzyme</keyword>
<evidence type="ECO:0000256" key="3">
    <source>
        <dbReference type="ARBA" id="ARBA00022645"/>
    </source>
</evidence>
<feature type="compositionally biased region" description="Low complexity" evidence="14">
    <location>
        <begin position="134"/>
        <end position="148"/>
    </location>
</feature>
<evidence type="ECO:0000256" key="7">
    <source>
        <dbReference type="ARBA" id="ARBA00022801"/>
    </source>
</evidence>
<dbReference type="EMBL" id="QFKX01000003">
    <property type="protein sequence ID" value="PWH05963.1"/>
    <property type="molecule type" value="Genomic_DNA"/>
</dbReference>
<keyword evidence="8" id="KW-0133">Cell shape</keyword>
<evidence type="ECO:0000259" key="16">
    <source>
        <dbReference type="Pfam" id="PF00905"/>
    </source>
</evidence>
<evidence type="ECO:0000256" key="11">
    <source>
        <dbReference type="ARBA" id="ARBA00023316"/>
    </source>
</evidence>
<dbReference type="GO" id="GO:0071555">
    <property type="term" value="P:cell wall organization"/>
    <property type="evidence" value="ECO:0007669"/>
    <property type="project" value="UniProtKB-KW"/>
</dbReference>
<feature type="compositionally biased region" description="Basic and acidic residues" evidence="14">
    <location>
        <begin position="893"/>
        <end position="920"/>
    </location>
</feature>
<comment type="catalytic activity">
    <reaction evidence="12">
        <text>Preferential cleavage: (Ac)2-L-Lys-D-Ala-|-D-Ala. Also transpeptidation of peptidyl-alanyl moieties that are N-acyl substituents of D-alanine.</text>
        <dbReference type="EC" id="3.4.16.4"/>
    </reaction>
</comment>
<name>A0A2U2RJC1_9MICO</name>
<evidence type="ECO:0000313" key="18">
    <source>
        <dbReference type="EMBL" id="PWH05963.1"/>
    </source>
</evidence>
<evidence type="ECO:0000259" key="17">
    <source>
        <dbReference type="Pfam" id="PF00912"/>
    </source>
</evidence>
<reference evidence="18 19" key="1">
    <citation type="submission" date="2018-05" db="EMBL/GenBank/DDBJ databases">
        <title>Brachybacterium sp. M1HQ-2T, whole genome shotgun sequence.</title>
        <authorList>
            <person name="Tuo L."/>
        </authorList>
    </citation>
    <scope>NUCLEOTIDE SEQUENCE [LARGE SCALE GENOMIC DNA]</scope>
    <source>
        <strain evidence="18 19">M1HQ-2</strain>
    </source>
</reference>
<evidence type="ECO:0000256" key="10">
    <source>
        <dbReference type="ARBA" id="ARBA00023268"/>
    </source>
</evidence>
<keyword evidence="3" id="KW-0121">Carboxypeptidase</keyword>
<keyword evidence="7" id="KW-0378">Hydrolase</keyword>
<dbReference type="GO" id="GO:0030288">
    <property type="term" value="C:outer membrane-bounded periplasmic space"/>
    <property type="evidence" value="ECO:0007669"/>
    <property type="project" value="TreeGrafter"/>
</dbReference>
<keyword evidence="11" id="KW-0961">Cell wall biogenesis/degradation</keyword>
<dbReference type="OrthoDB" id="9766909at2"/>
<dbReference type="GO" id="GO:0008658">
    <property type="term" value="F:penicillin binding"/>
    <property type="evidence" value="ECO:0007669"/>
    <property type="project" value="InterPro"/>
</dbReference>
<dbReference type="AlphaFoldDB" id="A0A2U2RJC1"/>
<feature type="compositionally biased region" description="Low complexity" evidence="14">
    <location>
        <begin position="1"/>
        <end position="18"/>
    </location>
</feature>
<gene>
    <name evidence="18" type="ORF">DEO23_09040</name>
</gene>
<sequence length="939" mass="98099">MSDSRGPSRPSSGSGQSDAGKRRQGASGSDSSTRKAFPGSTGSGSRSGSGQGRSAQGRGAGSGAGAGGTSEKHSSRTGRSSGNGGRSSAAAAGSGRTAGTARSSADGKTAGSSKGTSRTARRAGAAGAAGAGAGAANRPAKSASSAGAGRRGTRATKKPARRNGFAAALNYPRAGKKGAMRWFPSFRLLGGTLGLLILLGLGGGIWLYNSIAVPQADDVAVAQTSRVYFSDGKTEMGQFSEVNRTIIPNDEMPQTVKDAVVASEDSSFYENRGVSPKGIARALWNNLSGGSRQGASTITQQYVERYYTGTTTSYAGKVKEMIMALKADQELSKDEILSRYLNTIYFGRDAYGIQAASQAYFGKDAKDLDESEAALLVAVIPAPSTYDPANDEQASAKKWDRVITREVTQTGALTEAQADKLKFPETQKKKKQNYLKGTNGYLLMMVHSELEREGYSEQEINTKGFKIVSTIDKKDQEATVDTIKGLKDEGRPKKNRTGTMSIEPGSGAITAMYGGPDFVEQSINDATQSRMQAGSIFKTFALVAGLQNGYGLNSTWDGDSPRSFGGWKVNNFGHTSYGPVTLKEATTDSVNTAYAGMNVAMGADKTQEEAIKLGLPKDTPGLDGDVTNVLGTASPTVREMAEAYATIADNGVYHKSYIVKSVQNSDGSDEYEHEDSSKRVLDKKVAINATVALQGPPSTGSAKSVKEAMNGRPVAGKTGTSENFKSAWFVGFTPQMVTAVGMFQPSADNTSEEALTPFGGVTSMTGGSWPATIWGRIMSQSLEGEPIQQFQDPVILDNQKSQAGNATTPPPTTKAPSTTTKAPTTEAPSTTSKAPTTTTSKSEKPSKSPSEEPSDDESDDDKSSSKTTEKPSSKPPEEDEDEDKPSSKPPKTTSDKPTSKPTKDKPSSKPKPTKDGDKEAGGATSGTTDTTGGASDGDA</sequence>
<evidence type="ECO:0000256" key="14">
    <source>
        <dbReference type="SAM" id="MobiDB-lite"/>
    </source>
</evidence>
<keyword evidence="5" id="KW-0328">Glycosyltransferase</keyword>
<feature type="region of interest" description="Disordered" evidence="14">
    <location>
        <begin position="800"/>
        <end position="939"/>
    </location>
</feature>
<accession>A0A2U2RJC1</accession>
<feature type="compositionally biased region" description="Basic and acidic residues" evidence="14">
    <location>
        <begin position="841"/>
        <end position="850"/>
    </location>
</feature>
<feature type="region of interest" description="Disordered" evidence="14">
    <location>
        <begin position="1"/>
        <end position="164"/>
    </location>
</feature>
<keyword evidence="9" id="KW-0573">Peptidoglycan synthesis</keyword>
<feature type="domain" description="Penicillin-binding protein transpeptidase" evidence="16">
    <location>
        <begin position="502"/>
        <end position="746"/>
    </location>
</feature>
<dbReference type="InterPro" id="IPR012338">
    <property type="entry name" value="Beta-lactam/transpept-like"/>
</dbReference>
<keyword evidence="15" id="KW-0812">Transmembrane</keyword>
<dbReference type="Proteomes" id="UP000245590">
    <property type="component" value="Unassembled WGS sequence"/>
</dbReference>
<keyword evidence="15" id="KW-0472">Membrane</keyword>
<evidence type="ECO:0000256" key="1">
    <source>
        <dbReference type="ARBA" id="ARBA00007090"/>
    </source>
</evidence>
<dbReference type="GO" id="GO:0009252">
    <property type="term" value="P:peptidoglycan biosynthetic process"/>
    <property type="evidence" value="ECO:0007669"/>
    <property type="project" value="UniProtKB-KW"/>
</dbReference>
<evidence type="ECO:0000256" key="6">
    <source>
        <dbReference type="ARBA" id="ARBA00022679"/>
    </source>
</evidence>
<keyword evidence="6" id="KW-0808">Transferase</keyword>
<feature type="region of interest" description="Disordered" evidence="14">
    <location>
        <begin position="487"/>
        <end position="506"/>
    </location>
</feature>
<feature type="compositionally biased region" description="Low complexity" evidence="14">
    <location>
        <begin position="921"/>
        <end position="933"/>
    </location>
</feature>
<dbReference type="Gene3D" id="3.40.710.10">
    <property type="entry name" value="DD-peptidase/beta-lactamase superfamily"/>
    <property type="match status" value="1"/>
</dbReference>
<dbReference type="PANTHER" id="PTHR32282:SF34">
    <property type="entry name" value="PENICILLIN-BINDING PROTEIN 1A"/>
    <property type="match status" value="1"/>
</dbReference>
<comment type="similarity">
    <text evidence="2">In the N-terminal section; belongs to the glycosyltransferase 51 family.</text>
</comment>
<dbReference type="InterPro" id="IPR001264">
    <property type="entry name" value="Glyco_trans_51"/>
</dbReference>
<feature type="domain" description="Glycosyl transferase family 51" evidence="17">
    <location>
        <begin position="235"/>
        <end position="405"/>
    </location>
</feature>
<feature type="region of interest" description="Disordered" evidence="14">
    <location>
        <begin position="693"/>
        <end position="720"/>
    </location>
</feature>
<dbReference type="Pfam" id="PF00912">
    <property type="entry name" value="Transgly"/>
    <property type="match status" value="1"/>
</dbReference>
<dbReference type="InterPro" id="IPR023346">
    <property type="entry name" value="Lysozyme-like_dom_sf"/>
</dbReference>
<dbReference type="GO" id="GO:0008360">
    <property type="term" value="P:regulation of cell shape"/>
    <property type="evidence" value="ECO:0007669"/>
    <property type="project" value="UniProtKB-KW"/>
</dbReference>
<dbReference type="GO" id="GO:0009002">
    <property type="term" value="F:serine-type D-Ala-D-Ala carboxypeptidase activity"/>
    <property type="evidence" value="ECO:0007669"/>
    <property type="project" value="UniProtKB-EC"/>
</dbReference>
<feature type="compositionally biased region" description="Gly residues" evidence="14">
    <location>
        <begin position="58"/>
        <end position="68"/>
    </location>
</feature>
<dbReference type="Gene3D" id="1.10.3810.10">
    <property type="entry name" value="Biosynthetic peptidoglycan transglycosylase-like"/>
    <property type="match status" value="1"/>
</dbReference>
<evidence type="ECO:0000256" key="9">
    <source>
        <dbReference type="ARBA" id="ARBA00022984"/>
    </source>
</evidence>
<evidence type="ECO:0000256" key="2">
    <source>
        <dbReference type="ARBA" id="ARBA00007739"/>
    </source>
</evidence>
<dbReference type="Pfam" id="PF00905">
    <property type="entry name" value="Transpeptidase"/>
    <property type="match status" value="1"/>
</dbReference>
<evidence type="ECO:0000256" key="12">
    <source>
        <dbReference type="ARBA" id="ARBA00034000"/>
    </source>
</evidence>
<feature type="compositionally biased region" description="Gly residues" evidence="14">
    <location>
        <begin position="41"/>
        <end position="51"/>
    </location>
</feature>
<evidence type="ECO:0000256" key="5">
    <source>
        <dbReference type="ARBA" id="ARBA00022676"/>
    </source>
</evidence>
<dbReference type="SUPFAM" id="SSF53955">
    <property type="entry name" value="Lysozyme-like"/>
    <property type="match status" value="1"/>
</dbReference>
<dbReference type="InterPro" id="IPR001460">
    <property type="entry name" value="PCN-bd_Tpept"/>
</dbReference>
<dbReference type="InterPro" id="IPR050396">
    <property type="entry name" value="Glycosyltr_51/Transpeptidase"/>
</dbReference>
<proteinExistence type="inferred from homology"/>
<feature type="transmembrane region" description="Helical" evidence="15">
    <location>
        <begin position="186"/>
        <end position="208"/>
    </location>
</feature>
<dbReference type="InterPro" id="IPR036950">
    <property type="entry name" value="PBP_transglycosylase"/>
</dbReference>